<proteinExistence type="predicted"/>
<dbReference type="GO" id="GO:0005549">
    <property type="term" value="F:odorant binding"/>
    <property type="evidence" value="ECO:0007669"/>
    <property type="project" value="InterPro"/>
</dbReference>
<feature type="signal peptide" evidence="1">
    <location>
        <begin position="1"/>
        <end position="20"/>
    </location>
</feature>
<dbReference type="InterPro" id="IPR006170">
    <property type="entry name" value="PBP/GOBP"/>
</dbReference>
<evidence type="ECO:0000256" key="1">
    <source>
        <dbReference type="SAM" id="SignalP"/>
    </source>
</evidence>
<dbReference type="InterPro" id="IPR036728">
    <property type="entry name" value="PBP_GOBP_sf"/>
</dbReference>
<dbReference type="Proteomes" id="UP000694872">
    <property type="component" value="Unplaced"/>
</dbReference>
<reference evidence="2" key="1">
    <citation type="submission" date="2025-08" db="UniProtKB">
        <authorList>
            <consortium name="RefSeq"/>
        </authorList>
    </citation>
    <scope>IDENTIFICATION</scope>
</reference>
<organism evidence="2">
    <name type="scientific">Papilio xuthus</name>
    <name type="common">Asian swallowtail butterfly</name>
    <dbReference type="NCBI Taxonomy" id="66420"/>
    <lineage>
        <taxon>Eukaryota</taxon>
        <taxon>Metazoa</taxon>
        <taxon>Ecdysozoa</taxon>
        <taxon>Arthropoda</taxon>
        <taxon>Hexapoda</taxon>
        <taxon>Insecta</taxon>
        <taxon>Pterygota</taxon>
        <taxon>Neoptera</taxon>
        <taxon>Endopterygota</taxon>
        <taxon>Lepidoptera</taxon>
        <taxon>Glossata</taxon>
        <taxon>Ditrysia</taxon>
        <taxon>Papilionoidea</taxon>
        <taxon>Papilionidae</taxon>
        <taxon>Papilioninae</taxon>
        <taxon>Papilio</taxon>
    </lineage>
</organism>
<keyword evidence="1" id="KW-0732">Signal</keyword>
<dbReference type="KEGG" id="pxu:106116523"/>
<name>A0AAJ6Z5N8_PAPXU</name>
<dbReference type="Gene3D" id="1.10.238.20">
    <property type="entry name" value="Pheromone/general odorant binding protein domain"/>
    <property type="match status" value="1"/>
</dbReference>
<dbReference type="Pfam" id="PF01395">
    <property type="entry name" value="PBP_GOBP"/>
    <property type="match status" value="1"/>
</dbReference>
<protein>
    <submittedName>
        <fullName evidence="2">General odorant-binding protein 83a-like</fullName>
    </submittedName>
</protein>
<sequence>MQISAILICLLVIQGSQVHATFKRGILECVEESKVSPQLVLQVTSGNWDVREDYRLKVWALCLLLKAKMMSKDGVFHLDVALTGVPENERRTVDKAIDDCLYKTIHKPEETAWHFLRCYHKNHPKYSFL</sequence>
<dbReference type="RefSeq" id="XP_013165846.1">
    <property type="nucleotide sequence ID" value="XM_013310392.1"/>
</dbReference>
<dbReference type="AlphaFoldDB" id="A0AAJ6Z5N8"/>
<feature type="chain" id="PRO_5042562939" evidence="1">
    <location>
        <begin position="21"/>
        <end position="129"/>
    </location>
</feature>
<dbReference type="SMART" id="SM00708">
    <property type="entry name" value="PhBP"/>
    <property type="match status" value="1"/>
</dbReference>
<evidence type="ECO:0000313" key="2">
    <source>
        <dbReference type="RefSeq" id="XP_013165846.1"/>
    </source>
</evidence>
<dbReference type="SUPFAM" id="SSF47565">
    <property type="entry name" value="Insect pheromone/odorant-binding proteins"/>
    <property type="match status" value="1"/>
</dbReference>
<accession>A0AAJ6Z5N8</accession>
<dbReference type="GeneID" id="106116523"/>
<dbReference type="CDD" id="cd23992">
    <property type="entry name" value="PBP_GOBP"/>
    <property type="match status" value="1"/>
</dbReference>
<gene>
    <name evidence="2" type="primary">LOC106116523</name>
</gene>